<dbReference type="InterPro" id="IPR008928">
    <property type="entry name" value="6-hairpin_glycosidase_sf"/>
</dbReference>
<organism evidence="4 5">
    <name type="scientific">Hydnum rufescens UP504</name>
    <dbReference type="NCBI Taxonomy" id="1448309"/>
    <lineage>
        <taxon>Eukaryota</taxon>
        <taxon>Fungi</taxon>
        <taxon>Dikarya</taxon>
        <taxon>Basidiomycota</taxon>
        <taxon>Agaricomycotina</taxon>
        <taxon>Agaricomycetes</taxon>
        <taxon>Cantharellales</taxon>
        <taxon>Hydnaceae</taxon>
        <taxon>Hydnum</taxon>
    </lineage>
</organism>
<protein>
    <submittedName>
        <fullName evidence="4">Glycoside hydrolase family 92 protein</fullName>
    </submittedName>
</protein>
<dbReference type="GO" id="GO:0006516">
    <property type="term" value="P:glycoprotein catabolic process"/>
    <property type="evidence" value="ECO:0007669"/>
    <property type="project" value="TreeGrafter"/>
</dbReference>
<feature type="domain" description="Glycosyl hydrolase family 92" evidence="2">
    <location>
        <begin position="264"/>
        <end position="707"/>
    </location>
</feature>
<dbReference type="PANTHER" id="PTHR12143">
    <property type="entry name" value="PEPTIDE N-GLYCANASE PNGASE -RELATED"/>
    <property type="match status" value="1"/>
</dbReference>
<dbReference type="InterPro" id="IPR041371">
    <property type="entry name" value="GH92_N"/>
</dbReference>
<dbReference type="GO" id="GO:0000224">
    <property type="term" value="F:peptide-N4-(N-acetyl-beta-glucosaminyl)asparagine amidase activity"/>
    <property type="evidence" value="ECO:0007669"/>
    <property type="project" value="TreeGrafter"/>
</dbReference>
<feature type="domain" description="Glycosyl hydrolase family 92 N-terminal" evidence="3">
    <location>
        <begin position="30"/>
        <end position="144"/>
    </location>
</feature>
<keyword evidence="4" id="KW-0378">Hydrolase</keyword>
<evidence type="ECO:0000259" key="2">
    <source>
        <dbReference type="Pfam" id="PF07971"/>
    </source>
</evidence>
<dbReference type="InterPro" id="IPR012939">
    <property type="entry name" value="Glyco_hydro_92"/>
</dbReference>
<reference evidence="4" key="1">
    <citation type="journal article" date="2020" name="Nat. Commun.">
        <title>Large-scale genome sequencing of mycorrhizal fungi provides insights into the early evolution of symbiotic traits.</title>
        <authorList>
            <person name="Miyauchi S."/>
            <person name="Kiss E."/>
            <person name="Kuo A."/>
            <person name="Drula E."/>
            <person name="Kohler A."/>
            <person name="Sanchez-Garcia M."/>
            <person name="Morin E."/>
            <person name="Andreopoulos B."/>
            <person name="Barry K.W."/>
            <person name="Bonito G."/>
            <person name="Buee M."/>
            <person name="Carver A."/>
            <person name="Chen C."/>
            <person name="Cichocki N."/>
            <person name="Clum A."/>
            <person name="Culley D."/>
            <person name="Crous P.W."/>
            <person name="Fauchery L."/>
            <person name="Girlanda M."/>
            <person name="Hayes R.D."/>
            <person name="Keri Z."/>
            <person name="LaButti K."/>
            <person name="Lipzen A."/>
            <person name="Lombard V."/>
            <person name="Magnuson J."/>
            <person name="Maillard F."/>
            <person name="Murat C."/>
            <person name="Nolan M."/>
            <person name="Ohm R.A."/>
            <person name="Pangilinan J."/>
            <person name="Pereira M.F."/>
            <person name="Perotto S."/>
            <person name="Peter M."/>
            <person name="Pfister S."/>
            <person name="Riley R."/>
            <person name="Sitrit Y."/>
            <person name="Stielow J.B."/>
            <person name="Szollosi G."/>
            <person name="Zifcakova L."/>
            <person name="Stursova M."/>
            <person name="Spatafora J.W."/>
            <person name="Tedersoo L."/>
            <person name="Vaario L.M."/>
            <person name="Yamada A."/>
            <person name="Yan M."/>
            <person name="Wang P."/>
            <person name="Xu J."/>
            <person name="Bruns T."/>
            <person name="Baldrian P."/>
            <person name="Vilgalys R."/>
            <person name="Dunand C."/>
            <person name="Henrissat B."/>
            <person name="Grigoriev I.V."/>
            <person name="Hibbett D."/>
            <person name="Nagy L.G."/>
            <person name="Martin F.M."/>
        </authorList>
    </citation>
    <scope>NUCLEOTIDE SEQUENCE</scope>
    <source>
        <strain evidence="4">UP504</strain>
    </source>
</reference>
<accession>A0A9P6AV03</accession>
<dbReference type="EMBL" id="MU128985">
    <property type="protein sequence ID" value="KAF9512509.1"/>
    <property type="molecule type" value="Genomic_DNA"/>
</dbReference>
<dbReference type="GO" id="GO:0005829">
    <property type="term" value="C:cytosol"/>
    <property type="evidence" value="ECO:0007669"/>
    <property type="project" value="TreeGrafter"/>
</dbReference>
<dbReference type="GO" id="GO:0005975">
    <property type="term" value="P:carbohydrate metabolic process"/>
    <property type="evidence" value="ECO:0007669"/>
    <property type="project" value="InterPro"/>
</dbReference>
<dbReference type="Gene3D" id="3.30.2080.10">
    <property type="entry name" value="GH92 mannosidase domain"/>
    <property type="match status" value="1"/>
</dbReference>
<dbReference type="FunFam" id="1.20.1050.60:FF:000002">
    <property type="entry name" value="Glycosyl hydrolase family 92"/>
    <property type="match status" value="1"/>
</dbReference>
<dbReference type="Pfam" id="PF17678">
    <property type="entry name" value="Glyco_hydro_92N"/>
    <property type="match status" value="1"/>
</dbReference>
<evidence type="ECO:0000259" key="3">
    <source>
        <dbReference type="Pfam" id="PF17678"/>
    </source>
</evidence>
<dbReference type="Gene3D" id="2.70.98.10">
    <property type="match status" value="1"/>
</dbReference>
<comment type="caution">
    <text evidence="4">The sequence shown here is derived from an EMBL/GenBank/DDBJ whole genome shotgun (WGS) entry which is preliminary data.</text>
</comment>
<dbReference type="PANTHER" id="PTHR12143:SF42">
    <property type="entry name" value="PUTATIVE SUBFAMILY (AFU_ORTHOLOGUE AFUA_6G13760)-RELATED"/>
    <property type="match status" value="1"/>
</dbReference>
<keyword evidence="5" id="KW-1185">Reference proteome</keyword>
<evidence type="ECO:0000256" key="1">
    <source>
        <dbReference type="SAM" id="SignalP"/>
    </source>
</evidence>
<gene>
    <name evidence="4" type="ORF">BS47DRAFT_1372780</name>
</gene>
<proteinExistence type="predicted"/>
<dbReference type="GO" id="GO:0030246">
    <property type="term" value="F:carbohydrate binding"/>
    <property type="evidence" value="ECO:0007669"/>
    <property type="project" value="InterPro"/>
</dbReference>
<dbReference type="Gene3D" id="1.20.1050.60">
    <property type="entry name" value="alpha-1,2-mannosidase"/>
    <property type="match status" value="1"/>
</dbReference>
<sequence length="733" mass="78794">MGVHALYSYLTLLVSFPFTLPVLAVSPSSYVNNFIGTSNGGHVFAGASLPFGSVKAVADCNSADNQAGYVSDGSPIRGISVLHDDGTGGSPSLGQFKVLPMYCTSLGACKTTESSRSAAQVQRSAVGSPGYFSISLAGGIKVRVLPQKPGYLNDSVSSAVLLFDLTNDLQHSFQGQGVLDITYTQAPGSLRLRAAGHNGVLHRRCIHPLSGSQTITHHIASSSLHSSGNVAFARVGVSWSSADRACSNGIKLLEPFQLILSGISNDFATLFYSSLYRSYLSPMNITGDNPLWQSTEPYYDSFYCICRLISSSCGFVCIFKFIPQVHPLYAITQRSTQAEIVRALIDIYRHEGFLPDCRMSLDKGYTQGGSNADNLLSDSYLKGITAGINWEDGLAAMIKDATVTPPDWIFEGRGGIERRKTLHYVPVDDDTPGGQAPARACRSASRTLEYAFNDFGIALVANGLGHTEIAAQYQKASGDWQYLWNPNTTNSGYSGFIQPRYINGAWDNVDPRHCSPVLNPFSCFLGPGGGEFYEAPQDMATIVKLMGGKTTFIQRLDAFFANGFHDPGDEPGFLPPFLYNYAGRPDKTVDRVLGLLRDHYNTSVAGLPGNDDAGAMGGFVVFATFGFYPQAGTGIYLISIPLFRTITYPTDDPSKNKTATITTVNFDGAITNKYVVSATLNGAPFTRAWFAHRELFANGGVLQLTLGSTPSSWGTADADLPPSISTSPLSTFS</sequence>
<feature type="chain" id="PRO_5040512429" evidence="1">
    <location>
        <begin position="25"/>
        <end position="733"/>
    </location>
</feature>
<dbReference type="OrthoDB" id="449263at2759"/>
<dbReference type="AlphaFoldDB" id="A0A9P6AV03"/>
<dbReference type="Proteomes" id="UP000886523">
    <property type="component" value="Unassembled WGS sequence"/>
</dbReference>
<keyword evidence="1" id="KW-0732">Signal</keyword>
<dbReference type="GO" id="GO:0005634">
    <property type="term" value="C:nucleus"/>
    <property type="evidence" value="ECO:0007669"/>
    <property type="project" value="TreeGrafter"/>
</dbReference>
<evidence type="ECO:0000313" key="5">
    <source>
        <dbReference type="Proteomes" id="UP000886523"/>
    </source>
</evidence>
<dbReference type="SUPFAM" id="SSF48208">
    <property type="entry name" value="Six-hairpin glycosidases"/>
    <property type="match status" value="1"/>
</dbReference>
<feature type="signal peptide" evidence="1">
    <location>
        <begin position="1"/>
        <end position="24"/>
    </location>
</feature>
<dbReference type="InterPro" id="IPR014718">
    <property type="entry name" value="GH-type_carb-bd"/>
</dbReference>
<evidence type="ECO:0000313" key="4">
    <source>
        <dbReference type="EMBL" id="KAF9512509.1"/>
    </source>
</evidence>
<dbReference type="Pfam" id="PF07971">
    <property type="entry name" value="Glyco_hydro_92"/>
    <property type="match status" value="1"/>
</dbReference>
<name>A0A9P6AV03_9AGAM</name>
<dbReference type="InterPro" id="IPR050883">
    <property type="entry name" value="PNGase"/>
</dbReference>